<reference evidence="2 3" key="1">
    <citation type="submission" date="2024-06" db="EMBL/GenBank/DDBJ databases">
        <title>Sorghum-associated microbial communities from plants grown in Nebraska, USA.</title>
        <authorList>
            <person name="Schachtman D."/>
        </authorList>
    </citation>
    <scope>NUCLEOTIDE SEQUENCE [LARGE SCALE GENOMIC DNA]</scope>
    <source>
        <strain evidence="2 3">1073</strain>
    </source>
</reference>
<sequence length="31" mass="3563">MIRKEKGPPVGHDHNNGIEGFRSNAKNWLYP</sequence>
<evidence type="ECO:0000313" key="3">
    <source>
        <dbReference type="Proteomes" id="UP001549184"/>
    </source>
</evidence>
<protein>
    <recommendedName>
        <fullName evidence="4">Transposase</fullName>
    </recommendedName>
</protein>
<evidence type="ECO:0008006" key="4">
    <source>
        <dbReference type="Google" id="ProtNLM"/>
    </source>
</evidence>
<comment type="caution">
    <text evidence="2">The sequence shown here is derived from an EMBL/GenBank/DDBJ whole genome shotgun (WGS) entry which is preliminary data.</text>
</comment>
<gene>
    <name evidence="2" type="ORF">ABIC75_004552</name>
</gene>
<dbReference type="EMBL" id="JBEPMU010000010">
    <property type="protein sequence ID" value="MET3654804.1"/>
    <property type="molecule type" value="Genomic_DNA"/>
</dbReference>
<accession>A0ABV2K155</accession>
<feature type="compositionally biased region" description="Basic and acidic residues" evidence="1">
    <location>
        <begin position="1"/>
        <end position="16"/>
    </location>
</feature>
<evidence type="ECO:0000256" key="1">
    <source>
        <dbReference type="SAM" id="MobiDB-lite"/>
    </source>
</evidence>
<organism evidence="2 3">
    <name type="scientific">Dyella japonica</name>
    <dbReference type="NCBI Taxonomy" id="231455"/>
    <lineage>
        <taxon>Bacteria</taxon>
        <taxon>Pseudomonadati</taxon>
        <taxon>Pseudomonadota</taxon>
        <taxon>Gammaproteobacteria</taxon>
        <taxon>Lysobacterales</taxon>
        <taxon>Rhodanobacteraceae</taxon>
        <taxon>Dyella</taxon>
    </lineage>
</organism>
<proteinExistence type="predicted"/>
<feature type="region of interest" description="Disordered" evidence="1">
    <location>
        <begin position="1"/>
        <end position="31"/>
    </location>
</feature>
<name>A0ABV2K155_9GAMM</name>
<dbReference type="Proteomes" id="UP001549184">
    <property type="component" value="Unassembled WGS sequence"/>
</dbReference>
<evidence type="ECO:0000313" key="2">
    <source>
        <dbReference type="EMBL" id="MET3654804.1"/>
    </source>
</evidence>
<keyword evidence="3" id="KW-1185">Reference proteome</keyword>